<feature type="region of interest" description="Disordered" evidence="1">
    <location>
        <begin position="307"/>
        <end position="402"/>
    </location>
</feature>
<name>A0A7G3ZLA2_9SACH</name>
<gene>
    <name evidence="2" type="ORF">HG536_0G01470</name>
</gene>
<dbReference type="InterPro" id="IPR036249">
    <property type="entry name" value="Thioredoxin-like_sf"/>
</dbReference>
<feature type="compositionally biased region" description="Basic and acidic residues" evidence="1">
    <location>
        <begin position="76"/>
        <end position="86"/>
    </location>
</feature>
<dbReference type="AlphaFoldDB" id="A0A7G3ZLA2"/>
<feature type="compositionally biased region" description="Basic and acidic residues" evidence="1">
    <location>
        <begin position="326"/>
        <end position="340"/>
    </location>
</feature>
<dbReference type="PROSITE" id="PS51354">
    <property type="entry name" value="GLUTAREDOXIN_2"/>
    <property type="match status" value="1"/>
</dbReference>
<feature type="compositionally biased region" description="Basic and acidic residues" evidence="1">
    <location>
        <begin position="232"/>
        <end position="249"/>
    </location>
</feature>
<evidence type="ECO:0000256" key="1">
    <source>
        <dbReference type="SAM" id="MobiDB-lite"/>
    </source>
</evidence>
<dbReference type="RefSeq" id="XP_037140962.1">
    <property type="nucleotide sequence ID" value="XM_037285066.1"/>
</dbReference>
<dbReference type="OrthoDB" id="9932926at2759"/>
<evidence type="ECO:0000313" key="2">
    <source>
        <dbReference type="EMBL" id="QLL34288.1"/>
    </source>
</evidence>
<dbReference type="Proteomes" id="UP000515788">
    <property type="component" value="Chromosome 7"/>
</dbReference>
<dbReference type="GeneID" id="59327529"/>
<dbReference type="KEGG" id="tgb:HG536_0G01470"/>
<feature type="region of interest" description="Disordered" evidence="1">
    <location>
        <begin position="76"/>
        <end position="256"/>
    </location>
</feature>
<accession>A0A7G3ZLA2</accession>
<dbReference type="SUPFAM" id="SSF52833">
    <property type="entry name" value="Thioredoxin-like"/>
    <property type="match status" value="1"/>
</dbReference>
<reference evidence="2 3" key="1">
    <citation type="submission" date="2020-06" db="EMBL/GenBank/DDBJ databases">
        <title>The yeast mating-type switching endonuclease HO is a domesticated member of an unorthodox homing genetic element family.</title>
        <authorList>
            <person name="Coughlan A.Y."/>
            <person name="Lombardi L."/>
            <person name="Braun-Galleani S."/>
            <person name="Martos A.R."/>
            <person name="Galeote V."/>
            <person name="Bigey F."/>
            <person name="Dequin S."/>
            <person name="Byrne K.P."/>
            <person name="Wolfe K.H."/>
        </authorList>
    </citation>
    <scope>NUCLEOTIDE SEQUENCE [LARGE SCALE GENOMIC DNA]</scope>
    <source>
        <strain evidence="2 3">CBS764</strain>
    </source>
</reference>
<keyword evidence="3" id="KW-1185">Reference proteome</keyword>
<feature type="compositionally biased region" description="Basic and acidic residues" evidence="1">
    <location>
        <begin position="210"/>
        <end position="221"/>
    </location>
</feature>
<dbReference type="Gene3D" id="3.40.30.10">
    <property type="entry name" value="Glutaredoxin"/>
    <property type="match status" value="1"/>
</dbReference>
<organism evidence="2 3">
    <name type="scientific">Torulaspora globosa</name>
    <dbReference type="NCBI Taxonomy" id="48254"/>
    <lineage>
        <taxon>Eukaryota</taxon>
        <taxon>Fungi</taxon>
        <taxon>Dikarya</taxon>
        <taxon>Ascomycota</taxon>
        <taxon>Saccharomycotina</taxon>
        <taxon>Saccharomycetes</taxon>
        <taxon>Saccharomycetales</taxon>
        <taxon>Saccharomycetaceae</taxon>
        <taxon>Torulaspora</taxon>
    </lineage>
</organism>
<dbReference type="EMBL" id="CP059252">
    <property type="protein sequence ID" value="QLL34288.1"/>
    <property type="molecule type" value="Genomic_DNA"/>
</dbReference>
<feature type="compositionally biased region" description="Basic and acidic residues" evidence="1">
    <location>
        <begin position="171"/>
        <end position="186"/>
    </location>
</feature>
<protein>
    <submittedName>
        <fullName evidence="2">Uncharacterized protein</fullName>
    </submittedName>
</protein>
<proteinExistence type="predicted"/>
<evidence type="ECO:0000313" key="3">
    <source>
        <dbReference type="Proteomes" id="UP000515788"/>
    </source>
</evidence>
<feature type="compositionally biased region" description="Basic and acidic residues" evidence="1">
    <location>
        <begin position="106"/>
        <end position="133"/>
    </location>
</feature>
<sequence>MDRTKIISDSQRVATPRRSLDLDSIMVGIEEYLNEIDANEGEEIKVNIVKDEDEDSVSAEKIVEDENEAEIALERETAIRERDHSASARPKKMLSDSEGPFTAANKAEKFESSEEAIRKVENKNSATEDKANTEAETALTKSAGDVIVAETEANTPGKTAGPVSEPVSSKIDARDALDIEPQEQKAQEAAAADAAVEDKEKSPVAQTITESDKDIDAEQMGKADAPNSTASKEQEGGAKDSAAENKPENIVEDEADEYKAELNAEFKSQTVKSVSEISSDAGTKISTEIVKASDIVGDKDEDIAECKDDAVDLPAARDTNSQVSSREVEDAAPIKDLKDEQVEDEPEHNAANLSEKEEHVKTQGPKTPIPELIEQKDRTDDDIEGKLNGSKENAENTTVEPQSILDQETEELLKQLETMEASTTNTATRAEIRAINERQPIYIYTSLAGGGFHMIPRTNRLATILTANRIAFEYRDLGTDAEARSVWRSFAGGRTLPGVVRGRDDVIGNWENVEDANENYALRELLYDSL</sequence>